<keyword evidence="2" id="KW-1185">Reference proteome</keyword>
<evidence type="ECO:0000313" key="1">
    <source>
        <dbReference type="EMBL" id="MFL0197665.1"/>
    </source>
</evidence>
<name>A0ABW8SNM1_9CLOT</name>
<dbReference type="SUPFAM" id="SSF52540">
    <property type="entry name" value="P-loop containing nucleoside triphosphate hydrolases"/>
    <property type="match status" value="1"/>
</dbReference>
<dbReference type="PIRSF" id="PIRSF015617">
    <property type="entry name" value="Adensltrnsf_CobA"/>
    <property type="match status" value="1"/>
</dbReference>
<proteinExistence type="predicted"/>
<sequence length="183" mass="20348">MWTLYPEDIVTERGLVMVITGNGKGKTTSAFGQALRAIGHGYKVLIIQFMKGRKYGEVLAAEKYLSDLTIIQCGLDSFVTKDNPDPVDLDLAKQGMQKAQEAVQGGQYDLIVLDEINVAVDFKLIPEQEVIDLIRKKPFELTLLLTGRYASDKIKKVADMVSDVNEVKHHYKAGIEGRAGIEY</sequence>
<dbReference type="PANTHER" id="PTHR46638:SF1">
    <property type="entry name" value="CORRINOID ADENOSYLTRANSFERASE"/>
    <property type="match status" value="1"/>
</dbReference>
<reference evidence="1 2" key="1">
    <citation type="submission" date="2024-11" db="EMBL/GenBank/DDBJ databases">
        <authorList>
            <person name="Heng Y.C."/>
            <person name="Lim A.C.H."/>
            <person name="Lee J.K.Y."/>
            <person name="Kittelmann S."/>
        </authorList>
    </citation>
    <scope>NUCLEOTIDE SEQUENCE [LARGE SCALE GENOMIC DNA]</scope>
    <source>
        <strain evidence="1 2">WILCCON 0269</strain>
    </source>
</reference>
<evidence type="ECO:0000313" key="2">
    <source>
        <dbReference type="Proteomes" id="UP001623660"/>
    </source>
</evidence>
<comment type="caution">
    <text evidence="1">The sequence shown here is derived from an EMBL/GenBank/DDBJ whole genome shotgun (WGS) entry which is preliminary data.</text>
</comment>
<dbReference type="InterPro" id="IPR003724">
    <property type="entry name" value="CblAdoTrfase_CobA"/>
</dbReference>
<dbReference type="RefSeq" id="WP_406793770.1">
    <property type="nucleotide sequence ID" value="NZ_JBJHZX010000035.1"/>
</dbReference>
<dbReference type="CDD" id="cd00561">
    <property type="entry name" value="CobA_ACA"/>
    <property type="match status" value="1"/>
</dbReference>
<gene>
    <name evidence="1" type="ORF">ACJDU8_19145</name>
</gene>
<accession>A0ABW8SNM1</accession>
<protein>
    <submittedName>
        <fullName evidence="1">Cob(I)yrinic acid a,c-diamide adenosyltransferase</fullName>
    </submittedName>
</protein>
<dbReference type="Proteomes" id="UP001623660">
    <property type="component" value="Unassembled WGS sequence"/>
</dbReference>
<dbReference type="Pfam" id="PF02572">
    <property type="entry name" value="CobA_CobO_BtuR"/>
    <property type="match status" value="1"/>
</dbReference>
<dbReference type="InterPro" id="IPR027417">
    <property type="entry name" value="P-loop_NTPase"/>
</dbReference>
<dbReference type="PANTHER" id="PTHR46638">
    <property type="entry name" value="CORRINOID ADENOSYLTRANSFERASE"/>
    <property type="match status" value="1"/>
</dbReference>
<dbReference type="Gene3D" id="3.40.50.300">
    <property type="entry name" value="P-loop containing nucleotide triphosphate hydrolases"/>
    <property type="match status" value="1"/>
</dbReference>
<dbReference type="EMBL" id="JBJHZX010000035">
    <property type="protein sequence ID" value="MFL0197665.1"/>
    <property type="molecule type" value="Genomic_DNA"/>
</dbReference>
<organism evidence="1 2">
    <name type="scientific">Candidatus Clostridium eludens</name>
    <dbReference type="NCBI Taxonomy" id="3381663"/>
    <lineage>
        <taxon>Bacteria</taxon>
        <taxon>Bacillati</taxon>
        <taxon>Bacillota</taxon>
        <taxon>Clostridia</taxon>
        <taxon>Eubacteriales</taxon>
        <taxon>Clostridiaceae</taxon>
        <taxon>Clostridium</taxon>
    </lineage>
</organism>